<evidence type="ECO:0000313" key="2">
    <source>
        <dbReference type="EMBL" id="RWU09783.1"/>
    </source>
</evidence>
<feature type="transmembrane region" description="Helical" evidence="1">
    <location>
        <begin position="84"/>
        <end position="102"/>
    </location>
</feature>
<dbReference type="InterPro" id="IPR007263">
    <property type="entry name" value="DCC1-like"/>
</dbReference>
<dbReference type="OrthoDB" id="9785438at2"/>
<proteinExistence type="predicted"/>
<dbReference type="AlphaFoldDB" id="A0A3S3Q045"/>
<name>A0A3S3Q045_9SPHI</name>
<gene>
    <name evidence="2" type="ORF">DPV69_00095</name>
</gene>
<dbReference type="InterPro" id="IPR052927">
    <property type="entry name" value="DCC_oxidoreductase"/>
</dbReference>
<reference evidence="2 3" key="1">
    <citation type="submission" date="2018-06" db="EMBL/GenBank/DDBJ databases">
        <title>Pedobacter endophyticus sp. nov., an endophytic bacterium isolated from a leaf of Triticum aestivum.</title>
        <authorList>
            <person name="Zhang L."/>
        </authorList>
    </citation>
    <scope>NUCLEOTIDE SEQUENCE [LARGE SCALE GENOMIC DNA]</scope>
    <source>
        <strain evidence="2 3">CM134L-2</strain>
    </source>
</reference>
<protein>
    <submittedName>
        <fullName evidence="2">DUF393 domain-containing protein</fullName>
    </submittedName>
</protein>
<keyword evidence="3" id="KW-1185">Reference proteome</keyword>
<dbReference type="GO" id="GO:0015035">
    <property type="term" value="F:protein-disulfide reductase activity"/>
    <property type="evidence" value="ECO:0007669"/>
    <property type="project" value="InterPro"/>
</dbReference>
<evidence type="ECO:0000313" key="3">
    <source>
        <dbReference type="Proteomes" id="UP000284120"/>
    </source>
</evidence>
<comment type="caution">
    <text evidence="2">The sequence shown here is derived from an EMBL/GenBank/DDBJ whole genome shotgun (WGS) entry which is preliminary data.</text>
</comment>
<accession>A0A3S3Q045</accession>
<dbReference type="Proteomes" id="UP000284120">
    <property type="component" value="Unassembled WGS sequence"/>
</dbReference>
<evidence type="ECO:0000256" key="1">
    <source>
        <dbReference type="SAM" id="Phobius"/>
    </source>
</evidence>
<keyword evidence="1" id="KW-0472">Membrane</keyword>
<dbReference type="Pfam" id="PF04134">
    <property type="entry name" value="DCC1-like"/>
    <property type="match status" value="1"/>
</dbReference>
<keyword evidence="1" id="KW-0812">Transmembrane</keyword>
<dbReference type="PANTHER" id="PTHR33639:SF2">
    <property type="entry name" value="DUF393 DOMAIN-CONTAINING PROTEIN"/>
    <property type="match status" value="1"/>
</dbReference>
<keyword evidence="1" id="KW-1133">Transmembrane helix</keyword>
<dbReference type="RefSeq" id="WP_113645223.1">
    <property type="nucleotide sequence ID" value="NZ_QMHN01000001.1"/>
</dbReference>
<dbReference type="PANTHER" id="PTHR33639">
    <property type="entry name" value="THIOL-DISULFIDE OXIDOREDUCTASE DCC"/>
    <property type="match status" value="1"/>
</dbReference>
<dbReference type="EMBL" id="SAYW01000001">
    <property type="protein sequence ID" value="RWU09783.1"/>
    <property type="molecule type" value="Genomic_DNA"/>
</dbReference>
<sequence length="133" mass="15377">MAKSAIIFFDGVCNLCNGAVQFVIKRDRHDAFKFASLQSDFAKKTLSNSALKVAHGDSLVLLENGKLYEQSNAVLRIAKKLPDLWPLLYVFIIVPPFLRNAIYRWVARHRYQWFGKQNQCWVPTTELKSRFLD</sequence>
<organism evidence="2 3">
    <name type="scientific">Pedobacter chitinilyticus</name>
    <dbReference type="NCBI Taxonomy" id="2233776"/>
    <lineage>
        <taxon>Bacteria</taxon>
        <taxon>Pseudomonadati</taxon>
        <taxon>Bacteroidota</taxon>
        <taxon>Sphingobacteriia</taxon>
        <taxon>Sphingobacteriales</taxon>
        <taxon>Sphingobacteriaceae</taxon>
        <taxon>Pedobacter</taxon>
    </lineage>
</organism>